<dbReference type="GO" id="GO:0042601">
    <property type="term" value="C:endospore-forming forespore"/>
    <property type="evidence" value="ECO:0007669"/>
    <property type="project" value="TreeGrafter"/>
</dbReference>
<dbReference type="PANTHER" id="PTHR37822">
    <property type="entry name" value="SPORE PHOTOPRODUCT LYASE-RELATED"/>
    <property type="match status" value="1"/>
</dbReference>
<organism evidence="1 2">
    <name type="scientific">Candidatus Ghiorseimicrobium undicola</name>
    <dbReference type="NCBI Taxonomy" id="1974746"/>
    <lineage>
        <taxon>Bacteria</taxon>
        <taxon>Pseudomonadati</taxon>
        <taxon>Candidatus Omnitrophota</taxon>
        <taxon>Candidatus Ghiorseimicrobium</taxon>
    </lineage>
</organism>
<dbReference type="Gene3D" id="3.80.30.30">
    <property type="match status" value="1"/>
</dbReference>
<protein>
    <recommendedName>
        <fullName evidence="3">DNA photolyase</fullName>
    </recommendedName>
</protein>
<dbReference type="GO" id="GO:1904047">
    <property type="term" value="F:S-adenosyl-L-methionine binding"/>
    <property type="evidence" value="ECO:0007669"/>
    <property type="project" value="TreeGrafter"/>
</dbReference>
<name>A0A2H0LZU1_9BACT</name>
<dbReference type="InterPro" id="IPR049539">
    <property type="entry name" value="SPL"/>
</dbReference>
<dbReference type="AlphaFoldDB" id="A0A2H0LZU1"/>
<gene>
    <name evidence="1" type="ORF">COV72_00520</name>
</gene>
<reference evidence="1 2" key="1">
    <citation type="submission" date="2017-09" db="EMBL/GenBank/DDBJ databases">
        <title>Depth-based differentiation of microbial function through sediment-hosted aquifers and enrichment of novel symbionts in the deep terrestrial subsurface.</title>
        <authorList>
            <person name="Probst A.J."/>
            <person name="Ladd B."/>
            <person name="Jarett J.K."/>
            <person name="Geller-Mcgrath D.E."/>
            <person name="Sieber C.M."/>
            <person name="Emerson J.B."/>
            <person name="Anantharaman K."/>
            <person name="Thomas B.C."/>
            <person name="Malmstrom R."/>
            <person name="Stieglmeier M."/>
            <person name="Klingl A."/>
            <person name="Woyke T."/>
            <person name="Ryan C.M."/>
            <person name="Banfield J.F."/>
        </authorList>
    </citation>
    <scope>NUCLEOTIDE SEQUENCE [LARGE SCALE GENOMIC DNA]</scope>
    <source>
        <strain evidence="1">CG11_big_fil_rev_8_21_14_0_20_42_13</strain>
    </source>
</reference>
<dbReference type="Gene3D" id="3.40.50.12110">
    <property type="match status" value="1"/>
</dbReference>
<evidence type="ECO:0000313" key="1">
    <source>
        <dbReference type="EMBL" id="PIQ89943.1"/>
    </source>
</evidence>
<evidence type="ECO:0000313" key="2">
    <source>
        <dbReference type="Proteomes" id="UP000229641"/>
    </source>
</evidence>
<comment type="caution">
    <text evidence="1">The sequence shown here is derived from an EMBL/GenBank/DDBJ whole genome shotgun (WGS) entry which is preliminary data.</text>
</comment>
<dbReference type="Pfam" id="PF20903">
    <property type="entry name" value="SPL"/>
    <property type="match status" value="1"/>
</dbReference>
<dbReference type="GO" id="GO:0003913">
    <property type="term" value="F:DNA photolyase activity"/>
    <property type="evidence" value="ECO:0007669"/>
    <property type="project" value="TreeGrafter"/>
</dbReference>
<dbReference type="Proteomes" id="UP000229641">
    <property type="component" value="Unassembled WGS sequence"/>
</dbReference>
<dbReference type="GO" id="GO:0051539">
    <property type="term" value="F:4 iron, 4 sulfur cluster binding"/>
    <property type="evidence" value="ECO:0007669"/>
    <property type="project" value="TreeGrafter"/>
</dbReference>
<sequence>MPNQQKSASILNKTNSLVKARCKNFGPNKKQEISRLIFEIAKRENIPPSGVAASLDSDDFHDLKASLLKRRFPIAYAWQKNIRAYLAKPQISSNRDKADLRRKNFMPKRVFAESAVKESALLRRLRQKFPQAKVHYIDSLKAYIQSRPRFTTADYNLRRDRIFITRQQHDFFKKCPCTKNALSCGYHVFNLGFGCIFDCSYCYLQEYSNAPGIILPADTGAFFRDFPSYYRKNSTRNFRIGSGEFSDSLMLDDLSEYSPAIVDFMRGWRDAVFEFKTKSTNIANLLKAKHGGNIVVSWSLNPQGIIDKNEFFTASLAERLAAAVKIVSCGYRAGFHFDPIFYFSGWRKQYLAIVDSLFDKIKAKDIAWISLGTFRFSRGLKSVIEARFPDNRILDGELILGYDNKLRYPDRIRLEIYDFMIKALSRHCRKIPLYLCMEDISMWRELGISSPFY</sequence>
<dbReference type="EMBL" id="PCWA01000008">
    <property type="protein sequence ID" value="PIQ89943.1"/>
    <property type="molecule type" value="Genomic_DNA"/>
</dbReference>
<accession>A0A2H0LZU1</accession>
<proteinExistence type="predicted"/>
<dbReference type="PANTHER" id="PTHR37822:SF2">
    <property type="entry name" value="SPORE PHOTOPRODUCT LYASE"/>
    <property type="match status" value="1"/>
</dbReference>
<evidence type="ECO:0008006" key="3">
    <source>
        <dbReference type="Google" id="ProtNLM"/>
    </source>
</evidence>